<keyword evidence="1" id="KW-0378">Hydrolase</keyword>
<feature type="compositionally biased region" description="Basic and acidic residues" evidence="3">
    <location>
        <begin position="49"/>
        <end position="58"/>
    </location>
</feature>
<dbReference type="PROSITE" id="PS50994">
    <property type="entry name" value="INTEGRASE"/>
    <property type="match status" value="1"/>
</dbReference>
<protein>
    <recommendedName>
        <fullName evidence="4">Integrase catalytic domain-containing protein</fullName>
    </recommendedName>
</protein>
<evidence type="ECO:0000256" key="1">
    <source>
        <dbReference type="ARBA" id="ARBA00022750"/>
    </source>
</evidence>
<feature type="compositionally biased region" description="Polar residues" evidence="3">
    <location>
        <begin position="232"/>
        <end position="245"/>
    </location>
</feature>
<evidence type="ECO:0000313" key="6">
    <source>
        <dbReference type="EMBL" id="KAJ5324352.1"/>
    </source>
</evidence>
<evidence type="ECO:0000256" key="3">
    <source>
        <dbReference type="SAM" id="MobiDB-lite"/>
    </source>
</evidence>
<dbReference type="GO" id="GO:0005634">
    <property type="term" value="C:nucleus"/>
    <property type="evidence" value="ECO:0007669"/>
    <property type="project" value="UniProtKB-ARBA"/>
</dbReference>
<feature type="region of interest" description="Disordered" evidence="3">
    <location>
        <begin position="49"/>
        <end position="70"/>
    </location>
</feature>
<keyword evidence="2" id="KW-0694">RNA-binding</keyword>
<feature type="compositionally biased region" description="Acidic residues" evidence="3">
    <location>
        <begin position="59"/>
        <end position="68"/>
    </location>
</feature>
<keyword evidence="8" id="KW-1185">Reference proteome</keyword>
<dbReference type="CDD" id="cd09272">
    <property type="entry name" value="RNase_HI_RT_Ty1"/>
    <property type="match status" value="1"/>
</dbReference>
<dbReference type="InterPro" id="IPR036397">
    <property type="entry name" value="RNaseH_sf"/>
</dbReference>
<keyword evidence="1" id="KW-0064">Aspartyl protease</keyword>
<dbReference type="Pfam" id="PF07727">
    <property type="entry name" value="RVT_2"/>
    <property type="match status" value="1"/>
</dbReference>
<dbReference type="Pfam" id="PF22936">
    <property type="entry name" value="Pol_BBD"/>
    <property type="match status" value="1"/>
</dbReference>
<evidence type="ECO:0000313" key="7">
    <source>
        <dbReference type="EMBL" id="KAJ5331420.1"/>
    </source>
</evidence>
<organism evidence="5 8">
    <name type="scientific">Penicillium atrosanguineum</name>
    <dbReference type="NCBI Taxonomy" id="1132637"/>
    <lineage>
        <taxon>Eukaryota</taxon>
        <taxon>Fungi</taxon>
        <taxon>Dikarya</taxon>
        <taxon>Ascomycota</taxon>
        <taxon>Pezizomycotina</taxon>
        <taxon>Eurotiomycetes</taxon>
        <taxon>Eurotiomycetidae</taxon>
        <taxon>Eurotiales</taxon>
        <taxon>Aspergillaceae</taxon>
        <taxon>Penicillium</taxon>
    </lineage>
</organism>
<sequence>MEAVSILSAMKGDKLKDSPQWRTWFARVKLYAKQKRVWDLCDPDIEKEDRPRGLREPYEPEYPEDGDTEERKEWRDRMDVYKVAYAKWEKQIKGLDDVNEYIISFLDPIHHLALIDYETPYDRLVYLKSRFARSSAYEEEIRMKWRLFAVQKPKGNIDQWLSIWDTLREQAVSLHLEEVKSANRDFLQAVKEVLPIWWQARYQEIVMDRKPYDTRDLIESFRAMYREIGPKQSSSSELKGSFSTWQDHEEETEETPKPTPLPFDKRPCPCGRTNHRHRVATCYALNEAARPSWFKPNDETLQKIKKNFAADPAWKKWVEKVVKDANEVKQKPQDSAHAVHERTNSARTDIPKEDPVDMCFLTQSPQISAEVFSASHKARSTIQDRWILDTGASRHICNDKSRFISLEPYETTLATGDSSTEVIARGTVKLIGRNPETGKKRVISLSDALYSPGFHTNLVSYAALLKKGGRWCQKSNCIVDTDNRPIVSVHLWDSMNLWLFDEPEEVVYPHAHAVRSSEKPLEARASANLWHRRFAHINHKTVHKLASMVDGVTIEDGNEEEALCETCQLGNAPRQVSRRPVGRTFGRFGRVHFDLIQLPVAYNGHRWISHFVIEGIRFHWISTHELKSQCQLAINQFVQLAKNWWDLPIKAFHYDNEKAAGRSAEWSLTSDGIVVYHSPPAHPEMNGYAERAGGVIILRMRMLMLEGKLPKDLWPEAAQAAVWLLNRTPTYISTENRWVVPWEEVRKDFAGDRMPKINLSNVRLYGSLAYCRIQKQIQSDKMNPRAEVGFLVGYMASNVWKIWFPQSGKVRFIRDAVFDESRKYSPEFAHYQPIPLPLIKEPQELDRTEVQKAMQTSITTGIMPEETGTLPERRDSRNDDDIDRPTIGQGVEETEDHNRLFSRKTVSSLAQRVFPTPEPAPNQHNNETYQEVPGAFPDEILPPLPPTPPDEEAPDPGQGVETDPEPVVRDQAPEAIECIEQTDTDHHQREVSVEDELEQQLQTELARERAPRDINGDVNADNIVSGRRTRRARQDNDYAAYTTRIDEEEEPPAFLHAFAAGLYAEKPDSRRHRDDLPEPPKHWKDVINHPFQEGFLAAMRKELDSLAQKETYDVVERPKDRGKQILPLLWVFAYKFDQDGYLLKLKARICVRGDLETISSEEKRAATLAARTARMIFALVAAFDLDLRQRDAVTAFLNSKLNKETYTRMPEGFESPGKCWKLHRALYGLRISPRLWQQEAAGVLQKLGLRQVPEDPCVFVGEGILVFFYVDDILIASHRSARERAQKLERDLEDHWELTDHGDAGWFLNIRIIRDRKQRKLWLCQDSYITSVAMRYNLTERAPVFTPLPVEELKPYEGIATPREIHLYQQKVGSGGYATTITRPDAAKAMAKLAQFLTNPGPQHHHAADRALSYLYTTRYLAIEYCQNSGLESVRLASDASYGDHEDRKSSAGYICQVYGGPVDWKATKQRTVTTSTTEAELLGLSDAGKHLQWWRRLLGHVGFIPSHIITIQCDNERAIGLLQGDDVVFDTKLRHVDIHHHWLRQEVRAGRIAIRWTPTASMVADGLTKVLPRQKHDNFVRLLNMVDISHLID</sequence>
<feature type="domain" description="Integrase catalytic" evidence="4">
    <location>
        <begin position="576"/>
        <end position="749"/>
    </location>
</feature>
<dbReference type="PANTHER" id="PTHR11439">
    <property type="entry name" value="GAG-POL-RELATED RETROTRANSPOSON"/>
    <property type="match status" value="1"/>
</dbReference>
<evidence type="ECO:0000259" key="4">
    <source>
        <dbReference type="PROSITE" id="PS50994"/>
    </source>
</evidence>
<feature type="region of interest" description="Disordered" evidence="3">
    <location>
        <begin position="232"/>
        <end position="261"/>
    </location>
</feature>
<reference evidence="5" key="1">
    <citation type="submission" date="2022-12" db="EMBL/GenBank/DDBJ databases">
        <authorList>
            <person name="Petersen C."/>
        </authorList>
    </citation>
    <scope>NUCLEOTIDE SEQUENCE</scope>
    <source>
        <strain evidence="5">IBT 21472</strain>
    </source>
</reference>
<evidence type="ECO:0000313" key="8">
    <source>
        <dbReference type="Proteomes" id="UP001147746"/>
    </source>
</evidence>
<dbReference type="InterPro" id="IPR025724">
    <property type="entry name" value="GAG-pre-integrase_dom"/>
</dbReference>
<feature type="region of interest" description="Disordered" evidence="3">
    <location>
        <begin position="860"/>
        <end position="901"/>
    </location>
</feature>
<dbReference type="Gene3D" id="3.30.420.10">
    <property type="entry name" value="Ribonuclease H-like superfamily/Ribonuclease H"/>
    <property type="match status" value="1"/>
</dbReference>
<dbReference type="InterPro" id="IPR054722">
    <property type="entry name" value="PolX-like_BBD"/>
</dbReference>
<dbReference type="GO" id="GO:0003723">
    <property type="term" value="F:RNA binding"/>
    <property type="evidence" value="ECO:0007669"/>
    <property type="project" value="UniProtKB-KW"/>
</dbReference>
<dbReference type="GO" id="GO:0015074">
    <property type="term" value="P:DNA integration"/>
    <property type="evidence" value="ECO:0007669"/>
    <property type="project" value="InterPro"/>
</dbReference>
<feature type="region of interest" description="Disordered" evidence="3">
    <location>
        <begin position="328"/>
        <end position="350"/>
    </location>
</feature>
<feature type="region of interest" description="Disordered" evidence="3">
    <location>
        <begin position="914"/>
        <end position="965"/>
    </location>
</feature>
<evidence type="ECO:0000256" key="2">
    <source>
        <dbReference type="ARBA" id="ARBA00022884"/>
    </source>
</evidence>
<dbReference type="EMBL" id="JAPZBO010000001">
    <property type="protein sequence ID" value="KAJ5331420.1"/>
    <property type="molecule type" value="Genomic_DNA"/>
</dbReference>
<proteinExistence type="predicted"/>
<accession>A0A9W9U5G1</accession>
<dbReference type="SUPFAM" id="SSF53098">
    <property type="entry name" value="Ribonuclease H-like"/>
    <property type="match status" value="1"/>
</dbReference>
<dbReference type="GO" id="GO:0004190">
    <property type="term" value="F:aspartic-type endopeptidase activity"/>
    <property type="evidence" value="ECO:0007669"/>
    <property type="project" value="UniProtKB-KW"/>
</dbReference>
<dbReference type="InterPro" id="IPR012337">
    <property type="entry name" value="RNaseH-like_sf"/>
</dbReference>
<gene>
    <name evidence="7" type="ORF">N7476_001203</name>
    <name evidence="6" type="ORF">N7476_002952</name>
    <name evidence="5" type="ORF">N7476_003934</name>
</gene>
<dbReference type="InterPro" id="IPR013103">
    <property type="entry name" value="RVT_2"/>
</dbReference>
<keyword evidence="1" id="KW-0645">Protease</keyword>
<dbReference type="EMBL" id="JAPZBO010000003">
    <property type="protein sequence ID" value="KAJ5320932.1"/>
    <property type="molecule type" value="Genomic_DNA"/>
</dbReference>
<name>A0A9W9U5G1_9EURO</name>
<dbReference type="InterPro" id="IPR057670">
    <property type="entry name" value="SH3_retrovirus"/>
</dbReference>
<comment type="caution">
    <text evidence="5">The sequence shown here is derived from an EMBL/GenBank/DDBJ whole genome shotgun (WGS) entry which is preliminary data.</text>
</comment>
<dbReference type="InterPro" id="IPR001584">
    <property type="entry name" value="Integrase_cat-core"/>
</dbReference>
<dbReference type="PANTHER" id="PTHR11439:SF438">
    <property type="entry name" value="REVERSE TRANSCRIPTASE TY1_COPIA-TYPE DOMAIN-CONTAINING PROTEIN"/>
    <property type="match status" value="1"/>
</dbReference>
<dbReference type="SUPFAM" id="SSF56672">
    <property type="entry name" value="DNA/RNA polymerases"/>
    <property type="match status" value="1"/>
</dbReference>
<dbReference type="EMBL" id="JAPZBO010000002">
    <property type="protein sequence ID" value="KAJ5324352.1"/>
    <property type="molecule type" value="Genomic_DNA"/>
</dbReference>
<dbReference type="Pfam" id="PF25597">
    <property type="entry name" value="SH3_retrovirus"/>
    <property type="match status" value="1"/>
</dbReference>
<dbReference type="Pfam" id="PF13976">
    <property type="entry name" value="gag_pre-integrs"/>
    <property type="match status" value="1"/>
</dbReference>
<dbReference type="Proteomes" id="UP001147746">
    <property type="component" value="Unassembled WGS sequence"/>
</dbReference>
<reference evidence="5" key="2">
    <citation type="journal article" date="2023" name="IMA Fungus">
        <title>Comparative genomic study of the Penicillium genus elucidates a diverse pangenome and 15 lateral gene transfer events.</title>
        <authorList>
            <person name="Petersen C."/>
            <person name="Sorensen T."/>
            <person name="Nielsen M.R."/>
            <person name="Sondergaard T.E."/>
            <person name="Sorensen J.L."/>
            <person name="Fitzpatrick D.A."/>
            <person name="Frisvad J.C."/>
            <person name="Nielsen K.L."/>
        </authorList>
    </citation>
    <scope>NUCLEOTIDE SEQUENCE</scope>
    <source>
        <strain evidence="5">IBT 21472</strain>
    </source>
</reference>
<dbReference type="InterPro" id="IPR043502">
    <property type="entry name" value="DNA/RNA_pol_sf"/>
</dbReference>
<evidence type="ECO:0000313" key="5">
    <source>
        <dbReference type="EMBL" id="KAJ5320932.1"/>
    </source>
</evidence>